<accession>A0ABN5IKU9</accession>
<organism evidence="1 2">
    <name type="scientific">Bacteroides zoogleoformans</name>
    <dbReference type="NCBI Taxonomy" id="28119"/>
    <lineage>
        <taxon>Bacteria</taxon>
        <taxon>Pseudomonadati</taxon>
        <taxon>Bacteroidota</taxon>
        <taxon>Bacteroidia</taxon>
        <taxon>Bacteroidales</taxon>
        <taxon>Bacteroidaceae</taxon>
        <taxon>Bacteroides</taxon>
    </lineage>
</organism>
<dbReference type="EMBL" id="CP027231">
    <property type="protein sequence ID" value="AVM53500.1"/>
    <property type="molecule type" value="Genomic_DNA"/>
</dbReference>
<evidence type="ECO:0008006" key="3">
    <source>
        <dbReference type="Google" id="ProtNLM"/>
    </source>
</evidence>
<evidence type="ECO:0000313" key="2">
    <source>
        <dbReference type="Proteomes" id="UP000238304"/>
    </source>
</evidence>
<reference evidence="1 2" key="1">
    <citation type="submission" date="2018-02" db="EMBL/GenBank/DDBJ databases">
        <authorList>
            <person name="Holder M.E."/>
            <person name="Ajami N.J."/>
            <person name="Petrosino J.F."/>
        </authorList>
    </citation>
    <scope>NUCLEOTIDE SEQUENCE [LARGE SCALE GENOMIC DNA]</scope>
    <source>
        <strain evidence="1 2">ATCC 33285</strain>
    </source>
</reference>
<sequence>MMAALTLMATGCSNEEKGAQGDQYVKMTVSIPQLEMTRALGAPGATGNKVTIGGDLTVRARRGANGAVLTTVTIPASEVAALVGGTPKVLSVAPTANYIEVEGNADNATETDDVNTRQGIATSSKVRLTGGAHITPGTPNATCSVTLNPEMARVEVKGKFNGTYTHLDDLKITAIYINNTRVKRGDATPTRVTSNNWNTAYAASPATFYGMYNNGLDGTPGSNTAIADLGANADGYNFFPQKFTPAAQTKEEMLKGSIHMIFKVNYTPKGGVAATGKYLNVVAFKEDGGTNAYISDFQAGKIYQFDLSKIQDIMDDPFPPVTPDPDPETISVELSVTVGAWTVVAVNPEV</sequence>
<protein>
    <recommendedName>
        <fullName evidence="3">Fimbrillin-like protein</fullName>
    </recommendedName>
</protein>
<name>A0ABN5IKU9_9BACE</name>
<gene>
    <name evidence="1" type="ORF">C4H11_11660</name>
</gene>
<dbReference type="Proteomes" id="UP000238304">
    <property type="component" value="Chromosome"/>
</dbReference>
<proteinExistence type="predicted"/>
<keyword evidence="2" id="KW-1185">Reference proteome</keyword>
<evidence type="ECO:0000313" key="1">
    <source>
        <dbReference type="EMBL" id="AVM53500.1"/>
    </source>
</evidence>